<dbReference type="InterPro" id="IPR002182">
    <property type="entry name" value="NB-ARC"/>
</dbReference>
<accession>A0ABP0VTP9</accession>
<feature type="coiled-coil region" evidence="2">
    <location>
        <begin position="144"/>
        <end position="175"/>
    </location>
</feature>
<organism evidence="4 5">
    <name type="scientific">Sphagnum jensenii</name>
    <dbReference type="NCBI Taxonomy" id="128206"/>
    <lineage>
        <taxon>Eukaryota</taxon>
        <taxon>Viridiplantae</taxon>
        <taxon>Streptophyta</taxon>
        <taxon>Embryophyta</taxon>
        <taxon>Bryophyta</taxon>
        <taxon>Sphagnophytina</taxon>
        <taxon>Sphagnopsida</taxon>
        <taxon>Sphagnales</taxon>
        <taxon>Sphagnaceae</taxon>
        <taxon>Sphagnum</taxon>
    </lineage>
</organism>
<gene>
    <name evidence="4" type="ORF">CSSPJE1EN1_LOCUS3335</name>
</gene>
<evidence type="ECO:0000256" key="1">
    <source>
        <dbReference type="ARBA" id="ARBA00022737"/>
    </source>
</evidence>
<evidence type="ECO:0000256" key="2">
    <source>
        <dbReference type="SAM" id="Coils"/>
    </source>
</evidence>
<dbReference type="Pfam" id="PF00931">
    <property type="entry name" value="NB-ARC"/>
    <property type="match status" value="1"/>
</dbReference>
<keyword evidence="5" id="KW-1185">Reference proteome</keyword>
<name>A0ABP0VTP9_9BRYO</name>
<dbReference type="EMBL" id="OZ020106">
    <property type="protein sequence ID" value="CAK9257857.1"/>
    <property type="molecule type" value="Genomic_DNA"/>
</dbReference>
<sequence length="509" mass="56838">MVEPVAVSIAGKGVSKLLEQVMEATKIAINCNESCKVLHALLKGLQPLVDLAVRQISQSNSDNALESPRSAVHGWLDEIEGTLKRAAGEVNKCIKKQPDLNPLSRYNTGKRILDVTESVNKLLEQAGVVVLAVTLSESSRAKNIEKMMQEHHEMMQKLHEMIQEEHEMLEQHEMRENLRATTQQIEFANFTQECLQQNYRTSSVTSAIKSAFCNLWPLRPSDNMSRVDTGTPSSSSRPRELIVNEDAHKLTDIQQVQQPVIGLDNLTMRLQQSIISSSFDAEPRCVGVRGMGVLEQLDLAKGRGSVTLVTTRNQPVLKKAGVIDEDEVQVGVLSKEDSWELFCVHAFPRGISNIPFELEGVAKLVADECKSLPLALKVIGASMVGKTMPPEWEFQLTCLRESRQLPEKQEEEALFGRLKLSYDNLDNDNPVSKECFLTFAAFPKDRVVTREELIKLWKPQGLLDDLTRSVYFFVGLLIARSLIELVHTGDQNSTIMHPIVFKTQGACIG</sequence>
<dbReference type="InterPro" id="IPR042197">
    <property type="entry name" value="Apaf_helical"/>
</dbReference>
<keyword evidence="1" id="KW-0677">Repeat</keyword>
<dbReference type="InterPro" id="IPR044974">
    <property type="entry name" value="Disease_R_plants"/>
</dbReference>
<evidence type="ECO:0000313" key="4">
    <source>
        <dbReference type="EMBL" id="CAK9257857.1"/>
    </source>
</evidence>
<feature type="domain" description="NB-ARC" evidence="3">
    <location>
        <begin position="302"/>
        <end position="349"/>
    </location>
</feature>
<keyword evidence="2" id="KW-0175">Coiled coil</keyword>
<dbReference type="Gene3D" id="1.10.10.10">
    <property type="entry name" value="Winged helix-like DNA-binding domain superfamily/Winged helix DNA-binding domain"/>
    <property type="match status" value="1"/>
</dbReference>
<evidence type="ECO:0000259" key="3">
    <source>
        <dbReference type="Pfam" id="PF00931"/>
    </source>
</evidence>
<dbReference type="PANTHER" id="PTHR23155:SF1205">
    <property type="entry name" value="DISEASE RESISTANCE PROTEIN RPM1"/>
    <property type="match status" value="1"/>
</dbReference>
<dbReference type="Proteomes" id="UP001497444">
    <property type="component" value="Chromosome 11"/>
</dbReference>
<dbReference type="Gene3D" id="1.10.8.430">
    <property type="entry name" value="Helical domain of apoptotic protease-activating factors"/>
    <property type="match status" value="1"/>
</dbReference>
<dbReference type="InterPro" id="IPR027417">
    <property type="entry name" value="P-loop_NTPase"/>
</dbReference>
<dbReference type="InterPro" id="IPR036388">
    <property type="entry name" value="WH-like_DNA-bd_sf"/>
</dbReference>
<dbReference type="SUPFAM" id="SSF52540">
    <property type="entry name" value="P-loop containing nucleoside triphosphate hydrolases"/>
    <property type="match status" value="1"/>
</dbReference>
<reference evidence="4" key="1">
    <citation type="submission" date="2024-02" db="EMBL/GenBank/DDBJ databases">
        <authorList>
            <consortium name="ELIXIR-Norway"/>
            <consortium name="Elixir Norway"/>
        </authorList>
    </citation>
    <scope>NUCLEOTIDE SEQUENCE</scope>
</reference>
<evidence type="ECO:0000313" key="5">
    <source>
        <dbReference type="Proteomes" id="UP001497444"/>
    </source>
</evidence>
<proteinExistence type="predicted"/>
<protein>
    <recommendedName>
        <fullName evidence="3">NB-ARC domain-containing protein</fullName>
    </recommendedName>
</protein>
<dbReference type="PANTHER" id="PTHR23155">
    <property type="entry name" value="DISEASE RESISTANCE PROTEIN RP"/>
    <property type="match status" value="1"/>
</dbReference>